<evidence type="ECO:0000256" key="6">
    <source>
        <dbReference type="ARBA" id="ARBA00022989"/>
    </source>
</evidence>
<comment type="similarity">
    <text evidence="2">Belongs to the GSP F family.</text>
</comment>
<dbReference type="AlphaFoldDB" id="A0A172T3E7"/>
<keyword evidence="3" id="KW-1003">Cell membrane</keyword>
<dbReference type="Gene3D" id="1.20.81.30">
    <property type="entry name" value="Type II secretion system (T2SS), domain F"/>
    <property type="match status" value="2"/>
</dbReference>
<dbReference type="FunFam" id="1.20.81.30:FF:000001">
    <property type="entry name" value="Type II secretion system protein F"/>
    <property type="match status" value="2"/>
</dbReference>
<feature type="transmembrane region" description="Helical" evidence="8">
    <location>
        <begin position="386"/>
        <end position="405"/>
    </location>
</feature>
<dbReference type="KEGG" id="fng:JM64_05690"/>
<evidence type="ECO:0000256" key="2">
    <source>
        <dbReference type="ARBA" id="ARBA00005745"/>
    </source>
</evidence>
<dbReference type="PANTHER" id="PTHR30012:SF0">
    <property type="entry name" value="TYPE II SECRETION SYSTEM PROTEIN F-RELATED"/>
    <property type="match status" value="1"/>
</dbReference>
<dbReference type="GO" id="GO:0005886">
    <property type="term" value="C:plasma membrane"/>
    <property type="evidence" value="ECO:0007669"/>
    <property type="project" value="UniProtKB-SubCell"/>
</dbReference>
<sequence>MVFEYKGIDRSGKKLKGIVQADSIKEALDKLKEQGILVTDIVEKSEKRVSVRTSAGPVSPGRNVAKKRTVFQVKLKDIVLFARQLETMISAGLRLVDAIMTLSEQEVLSKKFRNILREVAADMKGGMSFSDALERQGVFDSIFINMVRAGEEGGVLDVTMKKIANYYEGMNRLREQVKSSMAYPMFILGFAVAVVIVISVFILPKLISVFGTTPQGGVLGMLMKLNYIFTKKWYILLPIVVVIGVGLKFFLDTVYGAYLKEFIGGLIPPIRKLRLKMANERFTRTLGVLIGSGVPMVNALDMAAKASNNPRFMAIISKVIEEVKAGSNLKDSLKRTGIFPQIVYEMVGTGEQTGKLDVVMEKVADFYEEEILADTKKLVSLIEPMMIAFVGLFIAFIAFTMYSTIFQMQSQFGR</sequence>
<protein>
    <submittedName>
        <fullName evidence="10">Type II secretion system protein F</fullName>
    </submittedName>
</protein>
<evidence type="ECO:0000313" key="10">
    <source>
        <dbReference type="EMBL" id="ANE41507.1"/>
    </source>
</evidence>
<feature type="domain" description="Type II secretion system protein GspF" evidence="9">
    <location>
        <begin position="282"/>
        <end position="402"/>
    </location>
</feature>
<gene>
    <name evidence="10" type="ORF">JM64_05690</name>
</gene>
<proteinExistence type="inferred from homology"/>
<dbReference type="PANTHER" id="PTHR30012">
    <property type="entry name" value="GENERAL SECRETION PATHWAY PROTEIN"/>
    <property type="match status" value="1"/>
</dbReference>
<accession>A0A172T3E7</accession>
<dbReference type="EMBL" id="CP011393">
    <property type="protein sequence ID" value="ANE41507.1"/>
    <property type="molecule type" value="Genomic_DNA"/>
</dbReference>
<organism evidence="10 11">
    <name type="scientific">Fervidobacterium pennivorans</name>
    <dbReference type="NCBI Taxonomy" id="93466"/>
    <lineage>
        <taxon>Bacteria</taxon>
        <taxon>Thermotogati</taxon>
        <taxon>Thermotogota</taxon>
        <taxon>Thermotogae</taxon>
        <taxon>Thermotogales</taxon>
        <taxon>Fervidobacteriaceae</taxon>
        <taxon>Fervidobacterium</taxon>
    </lineage>
</organism>
<dbReference type="Proteomes" id="UP000077096">
    <property type="component" value="Chromosome"/>
</dbReference>
<dbReference type="PATRIC" id="fig|93466.3.peg.1209"/>
<feature type="transmembrane region" description="Helical" evidence="8">
    <location>
        <begin position="233"/>
        <end position="251"/>
    </location>
</feature>
<comment type="subcellular location">
    <subcellularLocation>
        <location evidence="1">Cell inner membrane</location>
        <topology evidence="1">Multi-pass membrane protein</topology>
    </subcellularLocation>
</comment>
<evidence type="ECO:0000313" key="11">
    <source>
        <dbReference type="Proteomes" id="UP000077096"/>
    </source>
</evidence>
<dbReference type="Pfam" id="PF00482">
    <property type="entry name" value="T2SSF"/>
    <property type="match status" value="2"/>
</dbReference>
<feature type="domain" description="Type II secretion system protein GspF" evidence="9">
    <location>
        <begin position="81"/>
        <end position="204"/>
    </location>
</feature>
<evidence type="ECO:0000256" key="8">
    <source>
        <dbReference type="SAM" id="Phobius"/>
    </source>
</evidence>
<evidence type="ECO:0000256" key="3">
    <source>
        <dbReference type="ARBA" id="ARBA00022475"/>
    </source>
</evidence>
<feature type="transmembrane region" description="Helical" evidence="8">
    <location>
        <begin position="182"/>
        <end position="203"/>
    </location>
</feature>
<evidence type="ECO:0000259" key="9">
    <source>
        <dbReference type="Pfam" id="PF00482"/>
    </source>
</evidence>
<dbReference type="InterPro" id="IPR042094">
    <property type="entry name" value="T2SS_GspF_sf"/>
</dbReference>
<name>A0A172T3E7_FERPE</name>
<keyword evidence="4" id="KW-0997">Cell inner membrane</keyword>
<evidence type="ECO:0000256" key="1">
    <source>
        <dbReference type="ARBA" id="ARBA00004429"/>
    </source>
</evidence>
<dbReference type="InterPro" id="IPR018076">
    <property type="entry name" value="T2SS_GspF_dom"/>
</dbReference>
<evidence type="ECO:0000256" key="4">
    <source>
        <dbReference type="ARBA" id="ARBA00022519"/>
    </source>
</evidence>
<keyword evidence="7 8" id="KW-0472">Membrane</keyword>
<evidence type="ECO:0000256" key="5">
    <source>
        <dbReference type="ARBA" id="ARBA00022692"/>
    </source>
</evidence>
<dbReference type="PRINTS" id="PR00812">
    <property type="entry name" value="BCTERIALGSPF"/>
</dbReference>
<keyword evidence="6 8" id="KW-1133">Transmembrane helix</keyword>
<keyword evidence="5 8" id="KW-0812">Transmembrane</keyword>
<dbReference type="InterPro" id="IPR003004">
    <property type="entry name" value="GspF/PilC"/>
</dbReference>
<reference evidence="10 11" key="1">
    <citation type="submission" date="2014-08" db="EMBL/GenBank/DDBJ databases">
        <title>Fervidobacterium pennivorans DYC genome.</title>
        <authorList>
            <person name="Wushke S."/>
        </authorList>
    </citation>
    <scope>NUCLEOTIDE SEQUENCE [LARGE SCALE GENOMIC DNA]</scope>
    <source>
        <strain evidence="10 11">DYC</strain>
    </source>
</reference>
<evidence type="ECO:0000256" key="7">
    <source>
        <dbReference type="ARBA" id="ARBA00023136"/>
    </source>
</evidence>
<dbReference type="OrthoDB" id="9805682at2"/>